<dbReference type="GO" id="GO:0009986">
    <property type="term" value="C:cell surface"/>
    <property type="evidence" value="ECO:0007669"/>
    <property type="project" value="TreeGrafter"/>
</dbReference>
<keyword evidence="1 3" id="KW-0378">Hydrolase</keyword>
<organism evidence="5 6">
    <name type="scientific">Niastella populi</name>
    <dbReference type="NCBI Taxonomy" id="550983"/>
    <lineage>
        <taxon>Bacteria</taxon>
        <taxon>Pseudomonadati</taxon>
        <taxon>Bacteroidota</taxon>
        <taxon>Chitinophagia</taxon>
        <taxon>Chitinophagales</taxon>
        <taxon>Chitinophagaceae</taxon>
        <taxon>Niastella</taxon>
    </lineage>
</organism>
<feature type="domain" description="CBM6" evidence="4">
    <location>
        <begin position="454"/>
        <end position="580"/>
    </location>
</feature>
<dbReference type="PANTHER" id="PTHR31297:SF13">
    <property type="entry name" value="PUTATIVE-RELATED"/>
    <property type="match status" value="1"/>
</dbReference>
<dbReference type="InterPro" id="IPR050386">
    <property type="entry name" value="Glycosyl_hydrolase_5"/>
</dbReference>
<keyword evidence="6" id="KW-1185">Reference proteome</keyword>
<proteinExistence type="inferred from homology"/>
<dbReference type="InterPro" id="IPR001547">
    <property type="entry name" value="Glyco_hydro_5"/>
</dbReference>
<dbReference type="GO" id="GO:0009251">
    <property type="term" value="P:glucan catabolic process"/>
    <property type="evidence" value="ECO:0007669"/>
    <property type="project" value="TreeGrafter"/>
</dbReference>
<dbReference type="AlphaFoldDB" id="A0A1V9EI20"/>
<dbReference type="Proteomes" id="UP000192276">
    <property type="component" value="Unassembled WGS sequence"/>
</dbReference>
<evidence type="ECO:0000313" key="6">
    <source>
        <dbReference type="Proteomes" id="UP000192276"/>
    </source>
</evidence>
<dbReference type="OrthoDB" id="9800955at2"/>
<dbReference type="InterPro" id="IPR005084">
    <property type="entry name" value="CBM6"/>
</dbReference>
<dbReference type="Gene3D" id="2.60.120.260">
    <property type="entry name" value="Galactose-binding domain-like"/>
    <property type="match status" value="1"/>
</dbReference>
<comment type="similarity">
    <text evidence="3">Belongs to the glycosyl hydrolase 5 (cellulase A) family.</text>
</comment>
<dbReference type="PANTHER" id="PTHR31297">
    <property type="entry name" value="GLUCAN ENDO-1,6-BETA-GLUCOSIDASE B"/>
    <property type="match status" value="1"/>
</dbReference>
<dbReference type="InterPro" id="IPR017853">
    <property type="entry name" value="GH"/>
</dbReference>
<sequence length="583" mass="66106">MIHNRLTNLLFLLLLILLLHAETRAQGFLKVSNKQIVDENGRNVLLRGIGLGGWMLQEGYMLQLGGLGMQHRIRAKMAELIGEDSTRTFYNMWLENHTRRVDIDSMKAWGFNSVRLPMHYNLYTLPAEKEPEPGKQTWLEKGFQMTDSLLAWCKANNMYLILDLHAAPGGQGNDNNISDRDPAKPSLWESEANRQKTIALWKKLAERYANEPFIGGYDILNEPNWGFADLANDKNGLNEKGNEPLKQLMVDITKAIREVDPRHIIIIEGNGWGNNYNGILPPWDNNMVLSFHKYWNFNTTEAIQHILDTRDKYNVPVWLGETGENSNVWFTEAVRLLEANNIGWAWWPLKKLGNNNPMQIKSNKDYEKVLAYWSGKGSRPSKAEAYNGLMQLAAATRLENTIIKRDVLDALFRQPWSQTAIPFKTHIIKSGVEIKAVDYDLGRNGAAYLDTDTADYHISNGKRGGNRGRVYRNDGVDIAADPAIAGSYIVNHTAAGEWLQYTLDVVKGGHYKVKVHYNTAHANGKLSLYVNNNNTKKIAVPRANDWRAVEIKDVELKKGANTLRIYIDSGEMSLRSLQFTAAE</sequence>
<dbReference type="EMBL" id="LWBP01000254">
    <property type="protein sequence ID" value="OQP45711.1"/>
    <property type="molecule type" value="Genomic_DNA"/>
</dbReference>
<protein>
    <submittedName>
        <fullName evidence="5">Glycosyl hydrolase family 5</fullName>
    </submittedName>
</protein>
<dbReference type="CDD" id="cd04080">
    <property type="entry name" value="CBM6_cellulase-like"/>
    <property type="match status" value="1"/>
</dbReference>
<dbReference type="Pfam" id="PF18099">
    <property type="entry name" value="CBM_35_2"/>
    <property type="match status" value="1"/>
</dbReference>
<gene>
    <name evidence="5" type="ORF">A4R26_09450</name>
</gene>
<accession>A0A1V9EI20</accession>
<evidence type="ECO:0000256" key="1">
    <source>
        <dbReference type="ARBA" id="ARBA00022801"/>
    </source>
</evidence>
<evidence type="ECO:0000313" key="5">
    <source>
        <dbReference type="EMBL" id="OQP45711.1"/>
    </source>
</evidence>
<dbReference type="GO" id="GO:0005576">
    <property type="term" value="C:extracellular region"/>
    <property type="evidence" value="ECO:0007669"/>
    <property type="project" value="TreeGrafter"/>
</dbReference>
<dbReference type="GO" id="GO:0008422">
    <property type="term" value="F:beta-glucosidase activity"/>
    <property type="evidence" value="ECO:0007669"/>
    <property type="project" value="TreeGrafter"/>
</dbReference>
<dbReference type="STRING" id="550983.A4R26_09450"/>
<dbReference type="Gene3D" id="3.20.20.80">
    <property type="entry name" value="Glycosidases"/>
    <property type="match status" value="1"/>
</dbReference>
<evidence type="ECO:0000256" key="2">
    <source>
        <dbReference type="ARBA" id="ARBA00023295"/>
    </source>
</evidence>
<dbReference type="RefSeq" id="WP_081171416.1">
    <property type="nucleotide sequence ID" value="NZ_LWBP01000254.1"/>
</dbReference>
<dbReference type="Pfam" id="PF00150">
    <property type="entry name" value="Cellulase"/>
    <property type="match status" value="1"/>
</dbReference>
<name>A0A1V9EI20_9BACT</name>
<dbReference type="GO" id="GO:0030246">
    <property type="term" value="F:carbohydrate binding"/>
    <property type="evidence" value="ECO:0007669"/>
    <property type="project" value="InterPro"/>
</dbReference>
<dbReference type="SUPFAM" id="SSF49785">
    <property type="entry name" value="Galactose-binding domain-like"/>
    <property type="match status" value="1"/>
</dbReference>
<dbReference type="PROSITE" id="PS51175">
    <property type="entry name" value="CBM6"/>
    <property type="match status" value="1"/>
</dbReference>
<evidence type="ECO:0000256" key="3">
    <source>
        <dbReference type="RuleBase" id="RU361153"/>
    </source>
</evidence>
<comment type="caution">
    <text evidence="5">The sequence shown here is derived from an EMBL/GenBank/DDBJ whole genome shotgun (WGS) entry which is preliminary data.</text>
</comment>
<keyword evidence="2 3" id="KW-0326">Glycosidase</keyword>
<dbReference type="SUPFAM" id="SSF51445">
    <property type="entry name" value="(Trans)glycosidases"/>
    <property type="match status" value="1"/>
</dbReference>
<reference evidence="6" key="1">
    <citation type="submission" date="2016-04" db="EMBL/GenBank/DDBJ databases">
        <authorList>
            <person name="Chen L."/>
            <person name="Zhuang W."/>
            <person name="Wang G."/>
        </authorList>
    </citation>
    <scope>NUCLEOTIDE SEQUENCE [LARGE SCALE GENOMIC DNA]</scope>
    <source>
        <strain evidence="6">208</strain>
    </source>
</reference>
<dbReference type="InterPro" id="IPR008979">
    <property type="entry name" value="Galactose-bd-like_sf"/>
</dbReference>
<dbReference type="InterPro" id="IPR041342">
    <property type="entry name" value="CBM35"/>
</dbReference>
<evidence type="ECO:0000259" key="4">
    <source>
        <dbReference type="PROSITE" id="PS51175"/>
    </source>
</evidence>